<reference evidence="3" key="1">
    <citation type="journal article" date="2020" name="mSystems">
        <title>Genome- and Community-Level Interaction Insights into Carbon Utilization and Element Cycling Functions of Hydrothermarchaeota in Hydrothermal Sediment.</title>
        <authorList>
            <person name="Zhou Z."/>
            <person name="Liu Y."/>
            <person name="Xu W."/>
            <person name="Pan J."/>
            <person name="Luo Z.H."/>
            <person name="Li M."/>
        </authorList>
    </citation>
    <scope>NUCLEOTIDE SEQUENCE [LARGE SCALE GENOMIC DNA]</scope>
    <source>
        <strain evidence="3">HyVt-505</strain>
    </source>
</reference>
<dbReference type="Pfam" id="PF07238">
    <property type="entry name" value="PilZ"/>
    <property type="match status" value="1"/>
</dbReference>
<dbReference type="Gene3D" id="2.40.10.220">
    <property type="entry name" value="predicted glycosyltransferase like domains"/>
    <property type="match status" value="1"/>
</dbReference>
<gene>
    <name evidence="3" type="ORF">ENJ65_00100</name>
</gene>
<protein>
    <recommendedName>
        <fullName evidence="1">Cyclic diguanosine monophosphate-binding protein</fullName>
        <shortName evidence="1">c-di-GMP-binding protein</shortName>
    </recommendedName>
    <alternativeName>
        <fullName evidence="1">Pilz domain-containing protein</fullName>
    </alternativeName>
</protein>
<dbReference type="InterPro" id="IPR027021">
    <property type="entry name" value="C-di-GMP_BP_PA4608"/>
</dbReference>
<proteinExistence type="predicted"/>
<dbReference type="AlphaFoldDB" id="A0A832J746"/>
<organism evidence="3">
    <name type="scientific">Candidatus Tenderia electrophaga</name>
    <dbReference type="NCBI Taxonomy" id="1748243"/>
    <lineage>
        <taxon>Bacteria</taxon>
        <taxon>Pseudomonadati</taxon>
        <taxon>Pseudomonadota</taxon>
        <taxon>Gammaproteobacteria</taxon>
        <taxon>Candidatus Tenderiales</taxon>
        <taxon>Candidatus Tenderiaceae</taxon>
        <taxon>Candidatus Tenderia</taxon>
    </lineage>
</organism>
<comment type="caution">
    <text evidence="3">The sequence shown here is derived from an EMBL/GenBank/DDBJ whole genome shotgun (WGS) entry which is preliminary data.</text>
</comment>
<comment type="subunit">
    <text evidence="1">Monomer in both c-di-GMP-bound and free forms.</text>
</comment>
<feature type="domain" description="PilZ" evidence="2">
    <location>
        <begin position="4"/>
        <end position="101"/>
    </location>
</feature>
<dbReference type="Proteomes" id="UP000885832">
    <property type="component" value="Unassembled WGS sequence"/>
</dbReference>
<keyword evidence="1" id="KW-0973">c-di-GMP</keyword>
<name>A0A832J746_9GAMM</name>
<sequence length="120" mass="13538">MNDEKRRFSRISFDADVLISKDGQEWRTSLLDISLNGLLVTSPTDWPGLPGERFHAEVIFPDSGSLIHVEASVAHNNDGRTGLQVNNIDVESVAHLRRLIELNLGDEELLNRELAALHWR</sequence>
<dbReference type="EMBL" id="DRNF01000009">
    <property type="protein sequence ID" value="HHJ80013.1"/>
    <property type="molecule type" value="Genomic_DNA"/>
</dbReference>
<keyword evidence="1" id="KW-0547">Nucleotide-binding</keyword>
<evidence type="ECO:0000313" key="3">
    <source>
        <dbReference type="EMBL" id="HHJ80013.1"/>
    </source>
</evidence>
<accession>A0A832J746</accession>
<comment type="function">
    <text evidence="1">Binds the second messenger bis-(3'-5') cyclic dimeric guanosine monophosphate (c-di-GMP). Can bind two c-di-GMP molecules per monomer. May play a role in bacterial second-messenger regulated processes. Binding to c-di-GMP induces a conformational change of the C- and N-termini resulting in the exposure of a highly negative surface on one side of the protein to a possible effector protein.</text>
</comment>
<dbReference type="SUPFAM" id="SSF141371">
    <property type="entry name" value="PilZ domain-like"/>
    <property type="match status" value="1"/>
</dbReference>
<dbReference type="InterPro" id="IPR009875">
    <property type="entry name" value="PilZ_domain"/>
</dbReference>
<dbReference type="PIRSF" id="PIRSF028141">
    <property type="entry name" value="C-di-GMP_BP_PA4608"/>
    <property type="match status" value="1"/>
</dbReference>
<evidence type="ECO:0000256" key="1">
    <source>
        <dbReference type="PIRNR" id="PIRNR028141"/>
    </source>
</evidence>
<dbReference type="GO" id="GO:0035438">
    <property type="term" value="F:cyclic-di-GMP binding"/>
    <property type="evidence" value="ECO:0007669"/>
    <property type="project" value="InterPro"/>
</dbReference>
<evidence type="ECO:0000259" key="2">
    <source>
        <dbReference type="Pfam" id="PF07238"/>
    </source>
</evidence>